<dbReference type="AlphaFoldDB" id="A0A6N2LJ48"/>
<organism evidence="1">
    <name type="scientific">Salix viminalis</name>
    <name type="common">Common osier</name>
    <name type="synonym">Basket willow</name>
    <dbReference type="NCBI Taxonomy" id="40686"/>
    <lineage>
        <taxon>Eukaryota</taxon>
        <taxon>Viridiplantae</taxon>
        <taxon>Streptophyta</taxon>
        <taxon>Embryophyta</taxon>
        <taxon>Tracheophyta</taxon>
        <taxon>Spermatophyta</taxon>
        <taxon>Magnoliopsida</taxon>
        <taxon>eudicotyledons</taxon>
        <taxon>Gunneridae</taxon>
        <taxon>Pentapetalae</taxon>
        <taxon>rosids</taxon>
        <taxon>fabids</taxon>
        <taxon>Malpighiales</taxon>
        <taxon>Salicaceae</taxon>
        <taxon>Saliceae</taxon>
        <taxon>Salix</taxon>
    </lineage>
</organism>
<accession>A0A6N2LJ48</accession>
<sequence length="66" mass="7879">MKMLLARVYHIAGVASGFIKPPKNLIVTKGGKENRGRKKRSKSHQQFEWLFHYNWRRAFRRRILGI</sequence>
<dbReference type="EMBL" id="CAADRP010001554">
    <property type="protein sequence ID" value="VFU40991.1"/>
    <property type="molecule type" value="Genomic_DNA"/>
</dbReference>
<gene>
    <name evidence="1" type="ORF">SVIM_LOCUS238986</name>
</gene>
<proteinExistence type="predicted"/>
<evidence type="ECO:0000313" key="1">
    <source>
        <dbReference type="EMBL" id="VFU40991.1"/>
    </source>
</evidence>
<reference evidence="1" key="1">
    <citation type="submission" date="2019-03" db="EMBL/GenBank/DDBJ databases">
        <authorList>
            <person name="Mank J."/>
            <person name="Almeida P."/>
        </authorList>
    </citation>
    <scope>NUCLEOTIDE SEQUENCE</scope>
    <source>
        <strain evidence="1">78183</strain>
    </source>
</reference>
<name>A0A6N2LJ48_SALVM</name>
<protein>
    <submittedName>
        <fullName evidence="1">Uncharacterized protein</fullName>
    </submittedName>
</protein>